<protein>
    <recommendedName>
        <fullName evidence="4">Pathogenesis-related protein 5</fullName>
    </recommendedName>
</protein>
<dbReference type="PANTHER" id="PTHR31048">
    <property type="entry name" value="OS03G0233200 PROTEIN"/>
    <property type="match status" value="1"/>
</dbReference>
<dbReference type="EMBL" id="PNBA02000001">
    <property type="protein sequence ID" value="KAG6437975.1"/>
    <property type="molecule type" value="Genomic_DNA"/>
</dbReference>
<dbReference type="AlphaFoldDB" id="A0A8X8YXJ8"/>
<comment type="caution">
    <text evidence="2">The sequence shown here is derived from an EMBL/GenBank/DDBJ whole genome shotgun (WGS) entry which is preliminary data.</text>
</comment>
<dbReference type="InterPro" id="IPR017949">
    <property type="entry name" value="Thaumatin_CS"/>
</dbReference>
<dbReference type="SMART" id="SM00205">
    <property type="entry name" value="THN"/>
    <property type="match status" value="1"/>
</dbReference>
<dbReference type="Pfam" id="PF00314">
    <property type="entry name" value="Thaumatin"/>
    <property type="match status" value="1"/>
</dbReference>
<dbReference type="SUPFAM" id="SSF49870">
    <property type="entry name" value="Osmotin, thaumatin-like protein"/>
    <property type="match status" value="1"/>
</dbReference>
<dbReference type="PROSITE" id="PS51367">
    <property type="entry name" value="THAUMATIN_2"/>
    <property type="match status" value="1"/>
</dbReference>
<evidence type="ECO:0000256" key="1">
    <source>
        <dbReference type="ARBA" id="ARBA00022729"/>
    </source>
</evidence>
<organism evidence="2">
    <name type="scientific">Salvia splendens</name>
    <name type="common">Scarlet sage</name>
    <dbReference type="NCBI Taxonomy" id="180675"/>
    <lineage>
        <taxon>Eukaryota</taxon>
        <taxon>Viridiplantae</taxon>
        <taxon>Streptophyta</taxon>
        <taxon>Embryophyta</taxon>
        <taxon>Tracheophyta</taxon>
        <taxon>Spermatophyta</taxon>
        <taxon>Magnoliopsida</taxon>
        <taxon>eudicotyledons</taxon>
        <taxon>Gunneridae</taxon>
        <taxon>Pentapetalae</taxon>
        <taxon>asterids</taxon>
        <taxon>lamiids</taxon>
        <taxon>Lamiales</taxon>
        <taxon>Lamiaceae</taxon>
        <taxon>Nepetoideae</taxon>
        <taxon>Mentheae</taxon>
        <taxon>Salviinae</taxon>
        <taxon>Salvia</taxon>
        <taxon>Salvia subgen. Calosphace</taxon>
        <taxon>core Calosphace</taxon>
    </lineage>
</organism>
<dbReference type="FunFam" id="2.60.110.10:FF:000004">
    <property type="entry name" value="THAUMATIN-LIKE PROTEIN 1"/>
    <property type="match status" value="1"/>
</dbReference>
<dbReference type="Proteomes" id="UP000298416">
    <property type="component" value="Unassembled WGS sequence"/>
</dbReference>
<reference evidence="2" key="2">
    <citation type="submission" date="2020-08" db="EMBL/GenBank/DDBJ databases">
        <title>Plant Genome Project.</title>
        <authorList>
            <person name="Zhang R.-G."/>
        </authorList>
    </citation>
    <scope>NUCLEOTIDE SEQUENCE</scope>
    <source>
        <strain evidence="2">Huo1</strain>
        <tissue evidence="2">Leaf</tissue>
    </source>
</reference>
<evidence type="ECO:0000313" key="3">
    <source>
        <dbReference type="Proteomes" id="UP000298416"/>
    </source>
</evidence>
<dbReference type="InterPro" id="IPR001938">
    <property type="entry name" value="Thaumatin"/>
</dbReference>
<name>A0A8X8YXJ8_SALSN</name>
<reference evidence="2" key="1">
    <citation type="submission" date="2018-01" db="EMBL/GenBank/DDBJ databases">
        <authorList>
            <person name="Mao J.F."/>
        </authorList>
    </citation>
    <scope>NUCLEOTIDE SEQUENCE</scope>
    <source>
        <strain evidence="2">Huo1</strain>
        <tissue evidence="2">Leaf</tissue>
    </source>
</reference>
<gene>
    <name evidence="2" type="ORF">SASPL_102906</name>
</gene>
<keyword evidence="3" id="KW-1185">Reference proteome</keyword>
<dbReference type="PRINTS" id="PR00347">
    <property type="entry name" value="THAUMATIN"/>
</dbReference>
<evidence type="ECO:0000313" key="2">
    <source>
        <dbReference type="EMBL" id="KAG6437975.1"/>
    </source>
</evidence>
<sequence>MVCFCFLVDQTRKVRQQKPAAGICSRCGGGASVADMKTATRFCYVPFYWKTWRAISMILLPSSTPFVGKLSISSGAIFTLQNSCSYTIWPGTLSGNGAAVLGGGGFALPPGGTIQLPAPPGWSGRVWARTGCNFDAAGNGQCATGDCGGGIKCIGGGAPPASLVEFTLGGDAAAKDFYDVSLVDGYNVGLGVRPSGGTGDCQNAGCVTDLNASCPNELRVETGGAVVACKSACAAFNTPVVATTQLRISARRRSTRGFSRRRALRRIATLAKDDIMAIARRVDVIDFQFILKLVIVLSTYCPEIQTL</sequence>
<evidence type="ECO:0008006" key="4">
    <source>
        <dbReference type="Google" id="ProtNLM"/>
    </source>
</evidence>
<dbReference type="Gene3D" id="2.60.110.10">
    <property type="entry name" value="Thaumatin"/>
    <property type="match status" value="1"/>
</dbReference>
<dbReference type="PROSITE" id="PS00316">
    <property type="entry name" value="THAUMATIN_1"/>
    <property type="match status" value="1"/>
</dbReference>
<keyword evidence="1" id="KW-0732">Signal</keyword>
<accession>A0A8X8YXJ8</accession>
<dbReference type="InterPro" id="IPR037176">
    <property type="entry name" value="Osmotin/thaumatin-like_sf"/>
</dbReference>
<proteinExistence type="predicted"/>